<organism evidence="2 3">
    <name type="scientific">Portunus trituberculatus</name>
    <name type="common">Swimming crab</name>
    <name type="synonym">Neptunus trituberculatus</name>
    <dbReference type="NCBI Taxonomy" id="210409"/>
    <lineage>
        <taxon>Eukaryota</taxon>
        <taxon>Metazoa</taxon>
        <taxon>Ecdysozoa</taxon>
        <taxon>Arthropoda</taxon>
        <taxon>Crustacea</taxon>
        <taxon>Multicrustacea</taxon>
        <taxon>Malacostraca</taxon>
        <taxon>Eumalacostraca</taxon>
        <taxon>Eucarida</taxon>
        <taxon>Decapoda</taxon>
        <taxon>Pleocyemata</taxon>
        <taxon>Brachyura</taxon>
        <taxon>Eubrachyura</taxon>
        <taxon>Portunoidea</taxon>
        <taxon>Portunidae</taxon>
        <taxon>Portuninae</taxon>
        <taxon>Portunus</taxon>
    </lineage>
</organism>
<dbReference type="EMBL" id="VSRR010011670">
    <property type="protein sequence ID" value="MPC53504.1"/>
    <property type="molecule type" value="Genomic_DNA"/>
</dbReference>
<reference evidence="2 3" key="1">
    <citation type="submission" date="2019-05" db="EMBL/GenBank/DDBJ databases">
        <title>Another draft genome of Portunus trituberculatus and its Hox gene families provides insights of decapod evolution.</title>
        <authorList>
            <person name="Jeong J.-H."/>
            <person name="Song I."/>
            <person name="Kim S."/>
            <person name="Choi T."/>
            <person name="Kim D."/>
            <person name="Ryu S."/>
            <person name="Kim W."/>
        </authorList>
    </citation>
    <scope>NUCLEOTIDE SEQUENCE [LARGE SCALE GENOMIC DNA]</scope>
    <source>
        <tissue evidence="2">Muscle</tissue>
    </source>
</reference>
<dbReference type="Proteomes" id="UP000324222">
    <property type="component" value="Unassembled WGS sequence"/>
</dbReference>
<gene>
    <name evidence="2" type="ORF">E2C01_047398</name>
</gene>
<evidence type="ECO:0000313" key="3">
    <source>
        <dbReference type="Proteomes" id="UP000324222"/>
    </source>
</evidence>
<feature type="compositionally biased region" description="Polar residues" evidence="1">
    <location>
        <begin position="12"/>
        <end position="27"/>
    </location>
</feature>
<evidence type="ECO:0000256" key="1">
    <source>
        <dbReference type="SAM" id="MobiDB-lite"/>
    </source>
</evidence>
<protein>
    <submittedName>
        <fullName evidence="2">Uncharacterized protein</fullName>
    </submittedName>
</protein>
<accession>A0A5B7GAD5</accession>
<comment type="caution">
    <text evidence="2">The sequence shown here is derived from an EMBL/GenBank/DDBJ whole genome shotgun (WGS) entry which is preliminary data.</text>
</comment>
<sequence length="27" mass="2833">MQQGLASLPVMDQTTMANTQVPGLTAE</sequence>
<name>A0A5B7GAD5_PORTR</name>
<evidence type="ECO:0000313" key="2">
    <source>
        <dbReference type="EMBL" id="MPC53504.1"/>
    </source>
</evidence>
<dbReference type="AlphaFoldDB" id="A0A5B7GAD5"/>
<feature type="region of interest" description="Disordered" evidence="1">
    <location>
        <begin position="1"/>
        <end position="27"/>
    </location>
</feature>
<proteinExistence type="predicted"/>
<keyword evidence="3" id="KW-1185">Reference proteome</keyword>